<comment type="caution">
    <text evidence="2">The sequence shown here is derived from an EMBL/GenBank/DDBJ whole genome shotgun (WGS) entry which is preliminary data.</text>
</comment>
<evidence type="ECO:0000256" key="1">
    <source>
        <dbReference type="SAM" id="MobiDB-lite"/>
    </source>
</evidence>
<feature type="compositionally biased region" description="Basic and acidic residues" evidence="1">
    <location>
        <begin position="7"/>
        <end position="37"/>
    </location>
</feature>
<dbReference type="InterPro" id="IPR028889">
    <property type="entry name" value="USP"/>
</dbReference>
<proteinExistence type="predicted"/>
<accession>A0A7D9IM36</accession>
<name>A0A7D9IM36_PARCT</name>
<feature type="region of interest" description="Disordered" evidence="1">
    <location>
        <begin position="1"/>
        <end position="55"/>
    </location>
</feature>
<dbReference type="EMBL" id="CACRXK020006161">
    <property type="protein sequence ID" value="CAB4008571.1"/>
    <property type="molecule type" value="Genomic_DNA"/>
</dbReference>
<dbReference type="PANTHER" id="PTHR24006">
    <property type="entry name" value="UBIQUITIN CARBOXYL-TERMINAL HYDROLASE"/>
    <property type="match status" value="1"/>
</dbReference>
<dbReference type="GO" id="GO:0005829">
    <property type="term" value="C:cytosol"/>
    <property type="evidence" value="ECO:0007669"/>
    <property type="project" value="TreeGrafter"/>
</dbReference>
<reference evidence="2" key="1">
    <citation type="submission" date="2020-04" db="EMBL/GenBank/DDBJ databases">
        <authorList>
            <person name="Alioto T."/>
            <person name="Alioto T."/>
            <person name="Gomez Garrido J."/>
        </authorList>
    </citation>
    <scope>NUCLEOTIDE SEQUENCE</scope>
    <source>
        <strain evidence="2">A484AB</strain>
    </source>
</reference>
<evidence type="ECO:0000313" key="3">
    <source>
        <dbReference type="Proteomes" id="UP001152795"/>
    </source>
</evidence>
<dbReference type="GO" id="GO:0004843">
    <property type="term" value="F:cysteine-type deubiquitinase activity"/>
    <property type="evidence" value="ECO:0007669"/>
    <property type="project" value="InterPro"/>
</dbReference>
<keyword evidence="2" id="KW-0378">Hydrolase</keyword>
<dbReference type="Gene3D" id="3.90.70.10">
    <property type="entry name" value="Cysteine proteinases"/>
    <property type="match status" value="1"/>
</dbReference>
<dbReference type="OrthoDB" id="292964at2759"/>
<dbReference type="SUPFAM" id="SSF54001">
    <property type="entry name" value="Cysteine proteinases"/>
    <property type="match status" value="1"/>
</dbReference>
<keyword evidence="3" id="KW-1185">Reference proteome</keyword>
<protein>
    <submittedName>
        <fullName evidence="2">Ubiquitin carboxyl-terminal hydrolase 8 isoform X2</fullName>
    </submittedName>
</protein>
<organism evidence="2 3">
    <name type="scientific">Paramuricea clavata</name>
    <name type="common">Red gorgonian</name>
    <name type="synonym">Violescent sea-whip</name>
    <dbReference type="NCBI Taxonomy" id="317549"/>
    <lineage>
        <taxon>Eukaryota</taxon>
        <taxon>Metazoa</taxon>
        <taxon>Cnidaria</taxon>
        <taxon>Anthozoa</taxon>
        <taxon>Octocorallia</taxon>
        <taxon>Malacalcyonacea</taxon>
        <taxon>Plexauridae</taxon>
        <taxon>Paramuricea</taxon>
    </lineage>
</organism>
<dbReference type="InterPro" id="IPR038765">
    <property type="entry name" value="Papain-like_cys_pep_sf"/>
</dbReference>
<dbReference type="GO" id="GO:0005634">
    <property type="term" value="C:nucleus"/>
    <property type="evidence" value="ECO:0007669"/>
    <property type="project" value="TreeGrafter"/>
</dbReference>
<dbReference type="Pfam" id="PF00443">
    <property type="entry name" value="UCH"/>
    <property type="match status" value="1"/>
</dbReference>
<dbReference type="AlphaFoldDB" id="A0A7D9IM36"/>
<gene>
    <name evidence="2" type="ORF">PACLA_8A078986</name>
</gene>
<dbReference type="PROSITE" id="PS50235">
    <property type="entry name" value="USP_3"/>
    <property type="match status" value="1"/>
</dbReference>
<feature type="compositionally biased region" description="Basic and acidic residues" evidence="1">
    <location>
        <begin position="46"/>
        <end position="55"/>
    </location>
</feature>
<dbReference type="Proteomes" id="UP001152795">
    <property type="component" value="Unassembled WGS sequence"/>
</dbReference>
<dbReference type="GO" id="GO:0016579">
    <property type="term" value="P:protein deubiquitination"/>
    <property type="evidence" value="ECO:0007669"/>
    <property type="project" value="InterPro"/>
</dbReference>
<sequence>MNWLAKEAGELCRHLPQEDKDGFKETSKKQGTKDKEFQPGQIKNPSKKEHLNDMNKKGRQYDIHESLTSLSSVSLSDNSKIANHFSGLHQYDKTCLDCYKRENVHAKKFFSFFIPLDEDITNLVDSIYDSLTDVVEMFCEICNKQTHHFRNGYLLELPTTFKRFQIDEDQREKNHAKVSLPRHFSLSAGENYRSYNLISCALHYGKRIDCGHYTAVVFDDNSVLEINDTVIKDVSSYWENYVASTVYVAFYSVIKETTNDGMTTFKKQQG</sequence>
<dbReference type="InterPro" id="IPR001394">
    <property type="entry name" value="Peptidase_C19_UCH"/>
</dbReference>
<evidence type="ECO:0000313" key="2">
    <source>
        <dbReference type="EMBL" id="CAB4008571.1"/>
    </source>
</evidence>
<dbReference type="InterPro" id="IPR050164">
    <property type="entry name" value="Peptidase_C19"/>
</dbReference>